<dbReference type="Proteomes" id="UP000198982">
    <property type="component" value="Unassembled WGS sequence"/>
</dbReference>
<sequence>MTDETPRQRKARLARERKRAQRLRDKAKKLAMGSSTFKMEAYKGTLAELERIRIAGEFDEAAHALTMVIHGAAELSRRDPAAFRALIQGRTK</sequence>
<feature type="compositionally biased region" description="Basic residues" evidence="1">
    <location>
        <begin position="8"/>
        <end position="27"/>
    </location>
</feature>
<dbReference type="AlphaFoldDB" id="A0A1H4QUL2"/>
<gene>
    <name evidence="2" type="ORF">SAMN05216178_3921</name>
</gene>
<dbReference type="RefSeq" id="WP_092316232.1">
    <property type="nucleotide sequence ID" value="NZ_FNTJ01000001.1"/>
</dbReference>
<organism evidence="2 3">
    <name type="scientific">Pseudomonas saponiphila</name>
    <dbReference type="NCBI Taxonomy" id="556534"/>
    <lineage>
        <taxon>Bacteria</taxon>
        <taxon>Pseudomonadati</taxon>
        <taxon>Pseudomonadota</taxon>
        <taxon>Gammaproteobacteria</taxon>
        <taxon>Pseudomonadales</taxon>
        <taxon>Pseudomonadaceae</taxon>
        <taxon>Pseudomonas</taxon>
    </lineage>
</organism>
<feature type="region of interest" description="Disordered" evidence="1">
    <location>
        <begin position="1"/>
        <end position="27"/>
    </location>
</feature>
<name>A0A1H4QUL2_9PSED</name>
<dbReference type="EMBL" id="FNTJ01000001">
    <property type="protein sequence ID" value="SEC23366.1"/>
    <property type="molecule type" value="Genomic_DNA"/>
</dbReference>
<evidence type="ECO:0000256" key="1">
    <source>
        <dbReference type="SAM" id="MobiDB-lite"/>
    </source>
</evidence>
<evidence type="ECO:0000313" key="3">
    <source>
        <dbReference type="Proteomes" id="UP000198982"/>
    </source>
</evidence>
<protein>
    <submittedName>
        <fullName evidence="2">Uncharacterized protein</fullName>
    </submittedName>
</protein>
<keyword evidence="3" id="KW-1185">Reference proteome</keyword>
<reference evidence="3" key="1">
    <citation type="submission" date="2016-10" db="EMBL/GenBank/DDBJ databases">
        <authorList>
            <person name="Varghese N."/>
            <person name="Submissions S."/>
        </authorList>
    </citation>
    <scope>NUCLEOTIDE SEQUENCE [LARGE SCALE GENOMIC DNA]</scope>
    <source>
        <strain evidence="3">DSM 9751</strain>
    </source>
</reference>
<proteinExistence type="predicted"/>
<evidence type="ECO:0000313" key="2">
    <source>
        <dbReference type="EMBL" id="SEC23366.1"/>
    </source>
</evidence>
<accession>A0A1H4QUL2</accession>